<evidence type="ECO:0000313" key="2">
    <source>
        <dbReference type="Proteomes" id="UP001596997"/>
    </source>
</evidence>
<organism evidence="1 2">
    <name type="scientific">Pseudofulvibacter geojedonensis</name>
    <dbReference type="NCBI Taxonomy" id="1123758"/>
    <lineage>
        <taxon>Bacteria</taxon>
        <taxon>Pseudomonadati</taxon>
        <taxon>Bacteroidota</taxon>
        <taxon>Flavobacteriia</taxon>
        <taxon>Flavobacteriales</taxon>
        <taxon>Flavobacteriaceae</taxon>
        <taxon>Pseudofulvibacter</taxon>
    </lineage>
</organism>
<proteinExistence type="predicted"/>
<comment type="caution">
    <text evidence="1">The sequence shown here is derived from an EMBL/GenBank/DDBJ whole genome shotgun (WGS) entry which is preliminary data.</text>
</comment>
<protein>
    <submittedName>
        <fullName evidence="1">Uncharacterized protein</fullName>
    </submittedName>
</protein>
<evidence type="ECO:0000313" key="1">
    <source>
        <dbReference type="EMBL" id="MFD0963357.1"/>
    </source>
</evidence>
<accession>A0ABW3I1A1</accession>
<name>A0ABW3I1A1_9FLAO</name>
<sequence length="88" mass="9882">MASIKNLKKDVNFVFGDIIEAVYVWQLTNPEKDVTASEGIIDEAIVAFDETMDSINAKNVEDRKAHFTAIKKSVEDRGRALIDKINNL</sequence>
<reference evidence="2" key="1">
    <citation type="journal article" date="2019" name="Int. J. Syst. Evol. Microbiol.">
        <title>The Global Catalogue of Microorganisms (GCM) 10K type strain sequencing project: providing services to taxonomists for standard genome sequencing and annotation.</title>
        <authorList>
            <consortium name="The Broad Institute Genomics Platform"/>
            <consortium name="The Broad Institute Genome Sequencing Center for Infectious Disease"/>
            <person name="Wu L."/>
            <person name="Ma J."/>
        </authorList>
    </citation>
    <scope>NUCLEOTIDE SEQUENCE [LARGE SCALE GENOMIC DNA]</scope>
    <source>
        <strain evidence="2">CCUG 62114</strain>
    </source>
</reference>
<dbReference type="Proteomes" id="UP001596997">
    <property type="component" value="Unassembled WGS sequence"/>
</dbReference>
<dbReference type="EMBL" id="JBHTJM010000006">
    <property type="protein sequence ID" value="MFD0963357.1"/>
    <property type="molecule type" value="Genomic_DNA"/>
</dbReference>
<keyword evidence="2" id="KW-1185">Reference proteome</keyword>
<dbReference type="RefSeq" id="WP_377713990.1">
    <property type="nucleotide sequence ID" value="NZ_JBHTJM010000006.1"/>
</dbReference>
<gene>
    <name evidence="1" type="ORF">ACFQ1O_05015</name>
</gene>